<dbReference type="RefSeq" id="WP_189081860.1">
    <property type="nucleotide sequence ID" value="NZ_BMMX01000033.1"/>
</dbReference>
<accession>A0A8J3FRK6</accession>
<sequence length="109" mass="11432">MPADPPPAHHPSATVNTNAWYVFTDMSGNPGQNARFSEYRNTGPGAGVNGNRPQVGEIPLTARPMVGQPRHRATWATAGSRQRLPTASRLAAAAARTSPVVPARGAPLV</sequence>
<name>A0A8J3FRK6_9ACTN</name>
<reference evidence="2" key="1">
    <citation type="journal article" date="2014" name="Int. J. Syst. Evol. Microbiol.">
        <title>Complete genome sequence of Corynebacterium casei LMG S-19264T (=DSM 44701T), isolated from a smear-ripened cheese.</title>
        <authorList>
            <consortium name="US DOE Joint Genome Institute (JGI-PGF)"/>
            <person name="Walter F."/>
            <person name="Albersmeier A."/>
            <person name="Kalinowski J."/>
            <person name="Ruckert C."/>
        </authorList>
    </citation>
    <scope>NUCLEOTIDE SEQUENCE</scope>
    <source>
        <strain evidence="2">CGMCC 4.7299</strain>
    </source>
</reference>
<evidence type="ECO:0000313" key="3">
    <source>
        <dbReference type="Proteomes" id="UP000656042"/>
    </source>
</evidence>
<dbReference type="AlphaFoldDB" id="A0A8J3FRK6"/>
<dbReference type="EMBL" id="BMMX01000033">
    <property type="protein sequence ID" value="GGL10116.1"/>
    <property type="molecule type" value="Genomic_DNA"/>
</dbReference>
<protein>
    <submittedName>
        <fullName evidence="2">Uncharacterized protein</fullName>
    </submittedName>
</protein>
<gene>
    <name evidence="2" type="ORF">GCM10012284_51080</name>
</gene>
<dbReference type="Proteomes" id="UP000656042">
    <property type="component" value="Unassembled WGS sequence"/>
</dbReference>
<evidence type="ECO:0000313" key="2">
    <source>
        <dbReference type="EMBL" id="GGL10116.1"/>
    </source>
</evidence>
<comment type="caution">
    <text evidence="2">The sequence shown here is derived from an EMBL/GenBank/DDBJ whole genome shotgun (WGS) entry which is preliminary data.</text>
</comment>
<feature type="region of interest" description="Disordered" evidence="1">
    <location>
        <begin position="32"/>
        <end position="55"/>
    </location>
</feature>
<reference evidence="2" key="2">
    <citation type="submission" date="2020-09" db="EMBL/GenBank/DDBJ databases">
        <authorList>
            <person name="Sun Q."/>
            <person name="Zhou Y."/>
        </authorList>
    </citation>
    <scope>NUCLEOTIDE SEQUENCE</scope>
    <source>
        <strain evidence="2">CGMCC 4.7299</strain>
    </source>
</reference>
<keyword evidence="3" id="KW-1185">Reference proteome</keyword>
<organism evidence="2 3">
    <name type="scientific">Mangrovihabitans endophyticus</name>
    <dbReference type="NCBI Taxonomy" id="1751298"/>
    <lineage>
        <taxon>Bacteria</taxon>
        <taxon>Bacillati</taxon>
        <taxon>Actinomycetota</taxon>
        <taxon>Actinomycetes</taxon>
        <taxon>Micromonosporales</taxon>
        <taxon>Micromonosporaceae</taxon>
        <taxon>Mangrovihabitans</taxon>
    </lineage>
</organism>
<proteinExistence type="predicted"/>
<evidence type="ECO:0000256" key="1">
    <source>
        <dbReference type="SAM" id="MobiDB-lite"/>
    </source>
</evidence>